<proteinExistence type="predicted"/>
<dbReference type="EMBL" id="JANHAX010000004">
    <property type="protein sequence ID" value="MDQ2091165.1"/>
    <property type="molecule type" value="Genomic_DNA"/>
</dbReference>
<dbReference type="RefSeq" id="WP_306736448.1">
    <property type="nucleotide sequence ID" value="NZ_JANHAX010000004.1"/>
</dbReference>
<protein>
    <submittedName>
        <fullName evidence="1">Uncharacterized protein</fullName>
    </submittedName>
</protein>
<dbReference type="Proteomes" id="UP001226762">
    <property type="component" value="Unassembled WGS sequence"/>
</dbReference>
<name>A0AAE3WGB7_9RHOB</name>
<dbReference type="AlphaFoldDB" id="A0AAE3WGB7"/>
<organism evidence="1 2">
    <name type="scientific">Marimonas arenosa</name>
    <dbReference type="NCBI Taxonomy" id="1795305"/>
    <lineage>
        <taxon>Bacteria</taxon>
        <taxon>Pseudomonadati</taxon>
        <taxon>Pseudomonadota</taxon>
        <taxon>Alphaproteobacteria</taxon>
        <taxon>Rhodobacterales</taxon>
        <taxon>Paracoccaceae</taxon>
        <taxon>Marimonas</taxon>
    </lineage>
</organism>
<evidence type="ECO:0000313" key="1">
    <source>
        <dbReference type="EMBL" id="MDQ2091165.1"/>
    </source>
</evidence>
<reference evidence="1" key="2">
    <citation type="submission" date="2023-02" db="EMBL/GenBank/DDBJ databases">
        <title>'Rhodoalgimonas zhirmunskyi' gen. nov., isolated from a red alga.</title>
        <authorList>
            <person name="Nedashkovskaya O.I."/>
            <person name="Otstavnykh N.Y."/>
            <person name="Bystritskaya E.P."/>
            <person name="Balabanova L.A."/>
            <person name="Isaeva M.P."/>
        </authorList>
    </citation>
    <scope>NUCLEOTIDE SEQUENCE</scope>
    <source>
        <strain evidence="1">KCTC 52189</strain>
    </source>
</reference>
<comment type="caution">
    <text evidence="1">The sequence shown here is derived from an EMBL/GenBank/DDBJ whole genome shotgun (WGS) entry which is preliminary data.</text>
</comment>
<evidence type="ECO:0000313" key="2">
    <source>
        <dbReference type="Proteomes" id="UP001226762"/>
    </source>
</evidence>
<gene>
    <name evidence="1" type="ORF">NO357_14765</name>
</gene>
<keyword evidence="2" id="KW-1185">Reference proteome</keyword>
<reference evidence="1" key="1">
    <citation type="submission" date="2022-07" db="EMBL/GenBank/DDBJ databases">
        <authorList>
            <person name="Otstavnykh N."/>
            <person name="Isaeva M."/>
            <person name="Bystritskaya E."/>
        </authorList>
    </citation>
    <scope>NUCLEOTIDE SEQUENCE</scope>
    <source>
        <strain evidence="1">KCTC 52189</strain>
    </source>
</reference>
<sequence>MDEKDEKLLSLIDLIVVRDEVTNDVHSPLRRLALYFEHQELMQQIDFEEVLLEDLRDLLKVSYNEAMSKVASQANSSAFQAQYEKLSEEGKDAYWAGDIEIACIPKHCLPWFDIIAARQRQLAAQR</sequence>
<accession>A0AAE3WGB7</accession>